<gene>
    <name evidence="4" type="ORF">DFR46_1459</name>
</gene>
<dbReference type="RefSeq" id="WP_245953735.1">
    <property type="nucleotide sequence ID" value="NZ_QRDP01000004.1"/>
</dbReference>
<protein>
    <submittedName>
        <fullName evidence="4">Hpt domain-containing protein</fullName>
    </submittedName>
</protein>
<feature type="modified residue" description="Phosphohistidine" evidence="2">
    <location>
        <position position="60"/>
    </location>
</feature>
<dbReference type="SUPFAM" id="SSF47226">
    <property type="entry name" value="Histidine-containing phosphotransfer domain, HPT domain"/>
    <property type="match status" value="1"/>
</dbReference>
<accession>A0A3D9FH73</accession>
<dbReference type="AlphaFoldDB" id="A0A3D9FH73"/>
<dbReference type="Proteomes" id="UP000256310">
    <property type="component" value="Unassembled WGS sequence"/>
</dbReference>
<organism evidence="4 5">
    <name type="scientific">Parasphingopyxis lamellibrachiae</name>
    <dbReference type="NCBI Taxonomy" id="680125"/>
    <lineage>
        <taxon>Bacteria</taxon>
        <taxon>Pseudomonadati</taxon>
        <taxon>Pseudomonadota</taxon>
        <taxon>Alphaproteobacteria</taxon>
        <taxon>Sphingomonadales</taxon>
        <taxon>Sphingomonadaceae</taxon>
        <taxon>Parasphingopyxis</taxon>
    </lineage>
</organism>
<keyword evidence="2" id="KW-0597">Phosphoprotein</keyword>
<evidence type="ECO:0000313" key="5">
    <source>
        <dbReference type="Proteomes" id="UP000256310"/>
    </source>
</evidence>
<feature type="domain" description="HPt" evidence="3">
    <location>
        <begin position="21"/>
        <end position="123"/>
    </location>
</feature>
<sequence>MSFQNVDLVDWTEFDSVREELGSNFARILRYYSEDGIKSVEAIEEAIRNKVSAALIVPAHTLKGESLQFGAIRVSMIAEKIEMTARHLVEIQQTPEELVPDAAELRPALKETMERLEEATNPLVQRHHGIDERHAANQKFGRL</sequence>
<dbReference type="InterPro" id="IPR008207">
    <property type="entry name" value="Sig_transdc_His_kin_Hpt_dom"/>
</dbReference>
<keyword evidence="1" id="KW-0902">Two-component regulatory system</keyword>
<dbReference type="Pfam" id="PF01627">
    <property type="entry name" value="Hpt"/>
    <property type="match status" value="1"/>
</dbReference>
<dbReference type="GO" id="GO:0004672">
    <property type="term" value="F:protein kinase activity"/>
    <property type="evidence" value="ECO:0007669"/>
    <property type="project" value="UniProtKB-ARBA"/>
</dbReference>
<evidence type="ECO:0000313" key="4">
    <source>
        <dbReference type="EMBL" id="RED16436.1"/>
    </source>
</evidence>
<dbReference type="EMBL" id="QRDP01000004">
    <property type="protein sequence ID" value="RED16436.1"/>
    <property type="molecule type" value="Genomic_DNA"/>
</dbReference>
<evidence type="ECO:0000259" key="3">
    <source>
        <dbReference type="PROSITE" id="PS50894"/>
    </source>
</evidence>
<dbReference type="PROSITE" id="PS50894">
    <property type="entry name" value="HPT"/>
    <property type="match status" value="1"/>
</dbReference>
<keyword evidence="5" id="KW-1185">Reference proteome</keyword>
<dbReference type="GO" id="GO:0000160">
    <property type="term" value="P:phosphorelay signal transduction system"/>
    <property type="evidence" value="ECO:0007669"/>
    <property type="project" value="UniProtKB-KW"/>
</dbReference>
<proteinExistence type="predicted"/>
<dbReference type="InterPro" id="IPR036641">
    <property type="entry name" value="HPT_dom_sf"/>
</dbReference>
<reference evidence="4 5" key="1">
    <citation type="submission" date="2018-07" db="EMBL/GenBank/DDBJ databases">
        <title>Genomic Encyclopedia of Type Strains, Phase IV (KMG-IV): sequencing the most valuable type-strain genomes for metagenomic binning, comparative biology and taxonomic classification.</title>
        <authorList>
            <person name="Goeker M."/>
        </authorList>
    </citation>
    <scope>NUCLEOTIDE SEQUENCE [LARGE SCALE GENOMIC DNA]</scope>
    <source>
        <strain evidence="4 5">DSM 26725</strain>
    </source>
</reference>
<dbReference type="Gene3D" id="1.20.120.160">
    <property type="entry name" value="HPT domain"/>
    <property type="match status" value="1"/>
</dbReference>
<name>A0A3D9FH73_9SPHN</name>
<evidence type="ECO:0000256" key="2">
    <source>
        <dbReference type="PROSITE-ProRule" id="PRU00110"/>
    </source>
</evidence>
<evidence type="ECO:0000256" key="1">
    <source>
        <dbReference type="ARBA" id="ARBA00023012"/>
    </source>
</evidence>
<comment type="caution">
    <text evidence="4">The sequence shown here is derived from an EMBL/GenBank/DDBJ whole genome shotgun (WGS) entry which is preliminary data.</text>
</comment>